<name>A0A8B9TLX7_ANAPL</name>
<dbReference type="Gene3D" id="1.10.8.10">
    <property type="entry name" value="DNA helicase RuvA subunit, C-terminal domain"/>
    <property type="match status" value="1"/>
</dbReference>
<evidence type="ECO:0000256" key="8">
    <source>
        <dbReference type="ARBA" id="ARBA00062255"/>
    </source>
</evidence>
<dbReference type="AlphaFoldDB" id="A0A8B9TLX7"/>
<organism evidence="17 18">
    <name type="scientific">Anas platyrhynchos</name>
    <name type="common">Mallard</name>
    <name type="synonym">Anas boschas</name>
    <dbReference type="NCBI Taxonomy" id="8839"/>
    <lineage>
        <taxon>Eukaryota</taxon>
        <taxon>Metazoa</taxon>
        <taxon>Chordata</taxon>
        <taxon>Craniata</taxon>
        <taxon>Vertebrata</taxon>
        <taxon>Euteleostomi</taxon>
        <taxon>Archelosauria</taxon>
        <taxon>Archosauria</taxon>
        <taxon>Dinosauria</taxon>
        <taxon>Saurischia</taxon>
        <taxon>Theropoda</taxon>
        <taxon>Coelurosauria</taxon>
        <taxon>Aves</taxon>
        <taxon>Neognathae</taxon>
        <taxon>Galloanserae</taxon>
        <taxon>Anseriformes</taxon>
        <taxon>Anatidae</taxon>
        <taxon>Anatinae</taxon>
        <taxon>Anas</taxon>
    </lineage>
</organism>
<dbReference type="SUPFAM" id="SSF46934">
    <property type="entry name" value="UBA-like"/>
    <property type="match status" value="1"/>
</dbReference>
<dbReference type="FunFam" id="1.10.8.10:FF:000010">
    <property type="entry name" value="Putative ubiquitin-conjugating enzyme e2 k"/>
    <property type="match status" value="1"/>
</dbReference>
<dbReference type="InterPro" id="IPR015940">
    <property type="entry name" value="UBA"/>
</dbReference>
<dbReference type="InterPro" id="IPR009060">
    <property type="entry name" value="UBA-like_sf"/>
</dbReference>
<dbReference type="Proteomes" id="UP000694400">
    <property type="component" value="Chromosome 4"/>
</dbReference>
<dbReference type="PROSITE" id="PS00183">
    <property type="entry name" value="UBC_1"/>
    <property type="match status" value="1"/>
</dbReference>
<dbReference type="PANTHER" id="PTHR24068">
    <property type="entry name" value="UBIQUITIN-CONJUGATING ENZYME E2"/>
    <property type="match status" value="1"/>
</dbReference>
<keyword evidence="5" id="KW-0067">ATP-binding</keyword>
<feature type="compositionally biased region" description="Pro residues" evidence="14">
    <location>
        <begin position="122"/>
        <end position="131"/>
    </location>
</feature>
<dbReference type="PROSITE" id="PS50127">
    <property type="entry name" value="UBC_2"/>
    <property type="match status" value="1"/>
</dbReference>
<dbReference type="Pfam" id="PF00179">
    <property type="entry name" value="UQ_con"/>
    <property type="match status" value="1"/>
</dbReference>
<reference evidence="17" key="2">
    <citation type="submission" date="2025-08" db="UniProtKB">
        <authorList>
            <consortium name="Ensembl"/>
        </authorList>
    </citation>
    <scope>IDENTIFICATION</scope>
</reference>
<evidence type="ECO:0000256" key="2">
    <source>
        <dbReference type="ARBA" id="ARBA00022679"/>
    </source>
</evidence>
<dbReference type="Ensembl" id="ENSAPLT00020024176.1">
    <property type="protein sequence ID" value="ENSAPLP00020022390.1"/>
    <property type="gene ID" value="ENSAPLG00020015621.1"/>
</dbReference>
<dbReference type="SMART" id="SM00165">
    <property type="entry name" value="UBA"/>
    <property type="match status" value="1"/>
</dbReference>
<evidence type="ECO:0000256" key="13">
    <source>
        <dbReference type="PROSITE-ProRule" id="PRU10133"/>
    </source>
</evidence>
<dbReference type="GO" id="GO:0061631">
    <property type="term" value="F:ubiquitin conjugating enzyme activity"/>
    <property type="evidence" value="ECO:0007669"/>
    <property type="project" value="UniProtKB-EC"/>
</dbReference>
<evidence type="ECO:0000256" key="7">
    <source>
        <dbReference type="ARBA" id="ARBA00031729"/>
    </source>
</evidence>
<evidence type="ECO:0000256" key="14">
    <source>
        <dbReference type="SAM" id="MobiDB-lite"/>
    </source>
</evidence>
<feature type="active site" description="Glycyl thioester intermediate" evidence="13">
    <location>
        <position position="427"/>
    </location>
</feature>
<evidence type="ECO:0000256" key="4">
    <source>
        <dbReference type="ARBA" id="ARBA00022786"/>
    </source>
</evidence>
<dbReference type="Pfam" id="PF00627">
    <property type="entry name" value="UBA"/>
    <property type="match status" value="1"/>
</dbReference>
<evidence type="ECO:0000256" key="3">
    <source>
        <dbReference type="ARBA" id="ARBA00022741"/>
    </source>
</evidence>
<evidence type="ECO:0000259" key="16">
    <source>
        <dbReference type="PROSITE" id="PS50127"/>
    </source>
</evidence>
<proteinExistence type="predicted"/>
<keyword evidence="3" id="KW-0547">Nucleotide-binding</keyword>
<keyword evidence="4" id="KW-0833">Ubl conjugation pathway</keyword>
<dbReference type="CDD" id="cd23800">
    <property type="entry name" value="UBCc_UBE2K"/>
    <property type="match status" value="1"/>
</dbReference>
<feature type="domain" description="UBA" evidence="15">
    <location>
        <begin position="495"/>
        <end position="535"/>
    </location>
</feature>
<evidence type="ECO:0000256" key="5">
    <source>
        <dbReference type="ARBA" id="ARBA00022840"/>
    </source>
</evidence>
<feature type="region of interest" description="Disordered" evidence="14">
    <location>
        <begin position="114"/>
        <end position="227"/>
    </location>
</feature>
<evidence type="ECO:0000259" key="15">
    <source>
        <dbReference type="PROSITE" id="PS50030"/>
    </source>
</evidence>
<reference evidence="17" key="1">
    <citation type="submission" date="2019-08" db="EMBL/GenBank/DDBJ databases">
        <title>Three high-quality genomes provides insights into domestication of ducks.</title>
        <authorList>
            <person name="Hou Z.C."/>
            <person name="Zhu F."/>
            <person name="Yin Z.T."/>
            <person name="Zhang F."/>
        </authorList>
    </citation>
    <scope>NUCLEOTIDE SEQUENCE [LARGE SCALE GENOMIC DNA]</scope>
</reference>
<comment type="subunit">
    <text evidence="8">Interacts with RNF138/NARF. Interacts with BRCA1.</text>
</comment>
<dbReference type="Gene3D" id="3.10.110.10">
    <property type="entry name" value="Ubiquitin Conjugating Enzyme"/>
    <property type="match status" value="1"/>
</dbReference>
<evidence type="ECO:0000313" key="18">
    <source>
        <dbReference type="Proteomes" id="UP000694400"/>
    </source>
</evidence>
<dbReference type="PROSITE" id="PS50030">
    <property type="entry name" value="UBA"/>
    <property type="match status" value="1"/>
</dbReference>
<feature type="compositionally biased region" description="Low complexity" evidence="14">
    <location>
        <begin position="176"/>
        <end position="201"/>
    </location>
</feature>
<feature type="domain" description="UBC core" evidence="16">
    <location>
        <begin position="345"/>
        <end position="489"/>
    </location>
</feature>
<dbReference type="SUPFAM" id="SSF54495">
    <property type="entry name" value="UBC-like"/>
    <property type="match status" value="1"/>
</dbReference>
<evidence type="ECO:0000256" key="12">
    <source>
        <dbReference type="ARBA" id="ARBA00080337"/>
    </source>
</evidence>
<keyword evidence="2" id="KW-0808">Transferase</keyword>
<evidence type="ECO:0000256" key="11">
    <source>
        <dbReference type="ARBA" id="ARBA00080032"/>
    </source>
</evidence>
<protein>
    <recommendedName>
        <fullName evidence="9">Ubiquitin-conjugating enzyme E2 K</fullName>
        <ecNumber evidence="1">2.3.2.23</ecNumber>
    </recommendedName>
    <alternativeName>
        <fullName evidence="10">E2 ubiquitin-conjugating enzyme K</fullName>
    </alternativeName>
    <alternativeName>
        <fullName evidence="12">Huntingtin-interacting protein 2</fullName>
    </alternativeName>
    <alternativeName>
        <fullName evidence="7">Ubiquitin carrier protein</fullName>
    </alternativeName>
    <alternativeName>
        <fullName evidence="11">Ubiquitin-conjugating enzyme E2-25 kDa</fullName>
    </alternativeName>
    <alternativeName>
        <fullName evidence="6">Ubiquitin-protein ligase</fullName>
    </alternativeName>
</protein>
<dbReference type="CDD" id="cd14390">
    <property type="entry name" value="UBA_II_E2_UBE2K"/>
    <property type="match status" value="1"/>
</dbReference>
<dbReference type="FunFam" id="3.10.110.10:FF:000021">
    <property type="entry name" value="Putative ubiquitin-conjugating enzyme e2 k"/>
    <property type="match status" value="1"/>
</dbReference>
<dbReference type="InterPro" id="IPR042599">
    <property type="entry name" value="UBE2K_UBA"/>
</dbReference>
<dbReference type="EC" id="2.3.2.23" evidence="1"/>
<dbReference type="InterPro" id="IPR016135">
    <property type="entry name" value="UBQ-conjugating_enzyme/RWD"/>
</dbReference>
<dbReference type="InterPro" id="IPR000608">
    <property type="entry name" value="UBC"/>
</dbReference>
<dbReference type="GO" id="GO:0005524">
    <property type="term" value="F:ATP binding"/>
    <property type="evidence" value="ECO:0007669"/>
    <property type="project" value="UniProtKB-KW"/>
</dbReference>
<dbReference type="InterPro" id="IPR023313">
    <property type="entry name" value="UBQ-conjugating_AS"/>
</dbReference>
<dbReference type="SMART" id="SM00212">
    <property type="entry name" value="UBCc"/>
    <property type="match status" value="1"/>
</dbReference>
<evidence type="ECO:0000256" key="1">
    <source>
        <dbReference type="ARBA" id="ARBA00012486"/>
    </source>
</evidence>
<reference evidence="17" key="3">
    <citation type="submission" date="2025-09" db="UniProtKB">
        <authorList>
            <consortium name="Ensembl"/>
        </authorList>
    </citation>
    <scope>IDENTIFICATION</scope>
</reference>
<evidence type="ECO:0000256" key="6">
    <source>
        <dbReference type="ARBA" id="ARBA00030012"/>
    </source>
</evidence>
<evidence type="ECO:0000256" key="9">
    <source>
        <dbReference type="ARBA" id="ARBA00072444"/>
    </source>
</evidence>
<evidence type="ECO:0000256" key="10">
    <source>
        <dbReference type="ARBA" id="ARBA00076325"/>
    </source>
</evidence>
<sequence length="535" mass="57803">MFTFYLLKSCGRIHKKRCLCCLPVTCSGACCGPWVPLELCEETSAHPRRGAGLGERHDGHWGFSKRGFIFIYLFLWGKYRCELLHGQVKQILRAWDAPSLLGCAWGLEQDTRQPGVCSGTPPAAPCHPVPPGGRRFSPQGPPISPHRRGGPEPCGGRAPRRPARSVTGRAAGGRLPGRSLSSGREGEAAAAGGTPRGAIRGLAAPRCGLGSAPRSRRPLLSGGGGRAGLLSAHARRRRHFGGAGTSPAAAAAAELAGPGSVAAAVARRRRWRRRWREEEEEVVGVPAAEMANIAVQRIKREFKEVLKSEESSRCIIVGLLAKNKKSCCKFGAADSSLAVDSPEKPADVRVIAGPEQTSKNQIKVDLVDENFTELRGEIAGPPDTPYEGGRYQLEIKIPETYPFNPPKVRFITKIWHPNISSVTGAICLDILKDQWAAAMTLRTVLLSLQALLAAAEPDDPQDAVVANQYKQNPEMFKQTARLWAHVYAGAPVSSPEYTRKIENLCAMGFDRNAVIVALSSKSWDVETATELLLSN</sequence>
<evidence type="ECO:0000313" key="17">
    <source>
        <dbReference type="Ensembl" id="ENSAPLP00020022390.1"/>
    </source>
</evidence>
<accession>A0A8B9TLX7</accession>